<feature type="binding site" evidence="8">
    <location>
        <position position="96"/>
    </location>
    <ligand>
        <name>S-adenosyl-L-methionine</name>
        <dbReference type="ChEBI" id="CHEBI:59789"/>
    </ligand>
</feature>
<comment type="similarity">
    <text evidence="8">Belongs to the class I-like SAM-binding methyltransferase superfamily. RNA methyltransferase RlmE family. TRM7 subfamily.</text>
</comment>
<dbReference type="FunFam" id="3.40.50.150:FF:000220">
    <property type="entry name" value="CAMK protein kinase"/>
    <property type="match status" value="1"/>
</dbReference>
<sequence length="266" mass="29398">MGKSSRDKRDVYYRFAKEGRFRARSAYKLMQIDEEFDLFTGISRVVDLCAAPGSWSQVVAQRLASEKDVTDRDVKIVAVDLQAMAPLQGVEQIQGDITKKETSEAIIEHLEGKFAHLVLCDGAPDVTGLPDFDEYIQAQLLLAAFNIATNVLSPGGTFLAKLFCGKDVMTLLSHLQRFFKQVIVAKPRTSRNSSIESFALCKTYCPLSQYMPNVNTTVLPVAGLSVPDHPPVPFKACGSEMGYDSDTNYPLQVCGNYEHRDWSGSG</sequence>
<dbReference type="SUPFAM" id="SSF53335">
    <property type="entry name" value="S-adenosyl-L-methionine-dependent methyltransferases"/>
    <property type="match status" value="1"/>
</dbReference>
<dbReference type="PANTHER" id="PTHR10920:SF12">
    <property type="entry name" value="TRNA (CYTIDINE(32)_GUANOSINE(34)-2'-O)-METHYLTRANSFERASE-RELATED"/>
    <property type="match status" value="1"/>
</dbReference>
<dbReference type="PANTHER" id="PTHR10920">
    <property type="entry name" value="RIBOSOMAL RNA METHYLTRANSFERASE"/>
    <property type="match status" value="1"/>
</dbReference>
<feature type="binding site" evidence="8">
    <location>
        <position position="80"/>
    </location>
    <ligand>
        <name>S-adenosyl-L-methionine</name>
        <dbReference type="ChEBI" id="CHEBI:59789"/>
    </ligand>
</feature>
<keyword evidence="5 8" id="KW-0949">S-adenosyl-L-methionine</keyword>
<reference evidence="11" key="1">
    <citation type="submission" date="2020-01" db="EMBL/GenBank/DDBJ databases">
        <title>Draft genome sequence of the Termite Coptotermes fromosanus.</title>
        <authorList>
            <person name="Itakura S."/>
            <person name="Yosikawa Y."/>
            <person name="Umezawa K."/>
        </authorList>
    </citation>
    <scope>NUCLEOTIDE SEQUENCE [LARGE SCALE GENOMIC DNA]</scope>
</reference>
<feature type="binding site" evidence="8">
    <location>
        <position position="121"/>
    </location>
    <ligand>
        <name>S-adenosyl-L-methionine</name>
        <dbReference type="ChEBI" id="CHEBI:59789"/>
    </ligand>
</feature>
<feature type="binding site" evidence="8">
    <location>
        <position position="53"/>
    </location>
    <ligand>
        <name>S-adenosyl-L-methionine</name>
        <dbReference type="ChEBI" id="CHEBI:59789"/>
    </ligand>
</feature>
<dbReference type="GO" id="GO:0005737">
    <property type="term" value="C:cytoplasm"/>
    <property type="evidence" value="ECO:0007669"/>
    <property type="project" value="UniProtKB-SubCell"/>
</dbReference>
<dbReference type="InterPro" id="IPR015507">
    <property type="entry name" value="rRNA-MeTfrase_E"/>
</dbReference>
<evidence type="ECO:0000313" key="10">
    <source>
        <dbReference type="EMBL" id="GFG33504.1"/>
    </source>
</evidence>
<dbReference type="AlphaFoldDB" id="A0A6L2PMD9"/>
<feature type="binding site" evidence="8">
    <location>
        <position position="55"/>
    </location>
    <ligand>
        <name>S-adenosyl-L-methionine</name>
        <dbReference type="ChEBI" id="CHEBI:59789"/>
    </ligand>
</feature>
<evidence type="ECO:0000256" key="7">
    <source>
        <dbReference type="ARBA" id="ARBA00048902"/>
    </source>
</evidence>
<accession>A0A6L2PMD9</accession>
<evidence type="ECO:0000256" key="8">
    <source>
        <dbReference type="HAMAP-Rule" id="MF_03162"/>
    </source>
</evidence>
<keyword evidence="3 8" id="KW-0489">Methyltransferase</keyword>
<keyword evidence="11" id="KW-1185">Reference proteome</keyword>
<evidence type="ECO:0000256" key="3">
    <source>
        <dbReference type="ARBA" id="ARBA00022603"/>
    </source>
</evidence>
<comment type="caution">
    <text evidence="10">The sequence shown here is derived from an EMBL/GenBank/DDBJ whole genome shotgun (WGS) entry which is preliminary data.</text>
</comment>
<dbReference type="InterPro" id="IPR050082">
    <property type="entry name" value="RNA_methyltr_RlmE"/>
</dbReference>
<dbReference type="EMBL" id="BLKM01000432">
    <property type="protein sequence ID" value="GFG33504.1"/>
    <property type="molecule type" value="Genomic_DNA"/>
</dbReference>
<keyword evidence="6 8" id="KW-0819">tRNA processing</keyword>
<evidence type="ECO:0000313" key="11">
    <source>
        <dbReference type="Proteomes" id="UP000502823"/>
    </source>
</evidence>
<protein>
    <recommendedName>
        <fullName evidence="8">Putative tRNA (cytidine(32)/guanosine(34)-2'-O)-methyltransferase</fullName>
        <ecNumber evidence="8">2.1.1.205</ecNumber>
    </recommendedName>
    <alternativeName>
        <fullName evidence="8">2'-O-ribose RNA methyltransferase TRM7 homolog</fullName>
    </alternativeName>
</protein>
<evidence type="ECO:0000259" key="9">
    <source>
        <dbReference type="Pfam" id="PF01728"/>
    </source>
</evidence>
<comment type="catalytic activity">
    <reaction evidence="7 8">
        <text>cytidine(32)/guanosine(34) in tRNA + 2 S-adenosyl-L-methionine = 2'-O-methylcytidine(32)/2'-O-methylguanosine(34) in tRNA + 2 S-adenosyl-L-homocysteine + 2 H(+)</text>
        <dbReference type="Rhea" id="RHEA:42396"/>
        <dbReference type="Rhea" id="RHEA-COMP:10246"/>
        <dbReference type="Rhea" id="RHEA-COMP:10247"/>
        <dbReference type="ChEBI" id="CHEBI:15378"/>
        <dbReference type="ChEBI" id="CHEBI:57856"/>
        <dbReference type="ChEBI" id="CHEBI:59789"/>
        <dbReference type="ChEBI" id="CHEBI:74269"/>
        <dbReference type="ChEBI" id="CHEBI:74445"/>
        <dbReference type="ChEBI" id="CHEBI:74495"/>
        <dbReference type="ChEBI" id="CHEBI:82748"/>
        <dbReference type="EC" id="2.1.1.205"/>
    </reaction>
</comment>
<dbReference type="GO" id="GO:0006364">
    <property type="term" value="P:rRNA processing"/>
    <property type="evidence" value="ECO:0007669"/>
    <property type="project" value="UniProtKB-KW"/>
</dbReference>
<comment type="function">
    <text evidence="8">Methylates the 2'-O-ribose of nucleotides at positions 32 and 34 of the tRNA anticodon loop of substrate tRNAs.</text>
</comment>
<name>A0A6L2PMD9_COPFO</name>
<dbReference type="GO" id="GO:0002181">
    <property type="term" value="P:cytoplasmic translation"/>
    <property type="evidence" value="ECO:0007669"/>
    <property type="project" value="UniProtKB-UniRule"/>
</dbReference>
<evidence type="ECO:0000256" key="4">
    <source>
        <dbReference type="ARBA" id="ARBA00022679"/>
    </source>
</evidence>
<evidence type="ECO:0000256" key="1">
    <source>
        <dbReference type="ARBA" id="ARBA00022490"/>
    </source>
</evidence>
<dbReference type="Pfam" id="PF01728">
    <property type="entry name" value="FtsJ"/>
    <property type="match status" value="1"/>
</dbReference>
<proteinExistence type="inferred from homology"/>
<keyword evidence="2" id="KW-0698">rRNA processing</keyword>
<feature type="active site" description="Proton acceptor" evidence="8">
    <location>
        <position position="161"/>
    </location>
</feature>
<evidence type="ECO:0000256" key="6">
    <source>
        <dbReference type="ARBA" id="ARBA00022694"/>
    </source>
</evidence>
<dbReference type="GO" id="GO:0002128">
    <property type="term" value="P:tRNA nucleoside ribose methylation"/>
    <property type="evidence" value="ECO:0007669"/>
    <property type="project" value="UniProtKB-UniRule"/>
</dbReference>
<dbReference type="HAMAP" id="MF_03162">
    <property type="entry name" value="RNA_methyltr_E_TRM7"/>
    <property type="match status" value="1"/>
</dbReference>
<dbReference type="EC" id="2.1.1.205" evidence="8"/>
<dbReference type="InterPro" id="IPR002877">
    <property type="entry name" value="RNA_MeTrfase_FtsJ_dom"/>
</dbReference>
<dbReference type="GO" id="GO:0106340">
    <property type="term" value="F:tRNA (guanosine(34)-2'-O)-methyltransferase activity"/>
    <property type="evidence" value="ECO:0007669"/>
    <property type="project" value="UniProtKB-ARBA"/>
</dbReference>
<keyword evidence="4 8" id="KW-0808">Transferase</keyword>
<dbReference type="Gene3D" id="3.40.50.150">
    <property type="entry name" value="Vaccinia Virus protein VP39"/>
    <property type="match status" value="1"/>
</dbReference>
<organism evidence="10 11">
    <name type="scientific">Coptotermes formosanus</name>
    <name type="common">Formosan subterranean termite</name>
    <dbReference type="NCBI Taxonomy" id="36987"/>
    <lineage>
        <taxon>Eukaryota</taxon>
        <taxon>Metazoa</taxon>
        <taxon>Ecdysozoa</taxon>
        <taxon>Arthropoda</taxon>
        <taxon>Hexapoda</taxon>
        <taxon>Insecta</taxon>
        <taxon>Pterygota</taxon>
        <taxon>Neoptera</taxon>
        <taxon>Polyneoptera</taxon>
        <taxon>Dictyoptera</taxon>
        <taxon>Blattodea</taxon>
        <taxon>Blattoidea</taxon>
        <taxon>Termitoidae</taxon>
        <taxon>Rhinotermitidae</taxon>
        <taxon>Coptotermes</taxon>
    </lineage>
</organism>
<evidence type="ECO:0000256" key="5">
    <source>
        <dbReference type="ARBA" id="ARBA00022691"/>
    </source>
</evidence>
<gene>
    <name evidence="10" type="ORF">Cfor_04975</name>
</gene>
<dbReference type="HAMAP" id="MF_01547">
    <property type="entry name" value="RNA_methyltr_E"/>
    <property type="match status" value="1"/>
</dbReference>
<dbReference type="InterPro" id="IPR029063">
    <property type="entry name" value="SAM-dependent_MTases_sf"/>
</dbReference>
<keyword evidence="1 8" id="KW-0963">Cytoplasm</keyword>
<dbReference type="InterPro" id="IPR028590">
    <property type="entry name" value="RNA_methyltr_E_TRM7"/>
</dbReference>
<dbReference type="Proteomes" id="UP000502823">
    <property type="component" value="Unassembled WGS sequence"/>
</dbReference>
<evidence type="ECO:0000256" key="2">
    <source>
        <dbReference type="ARBA" id="ARBA00022552"/>
    </source>
</evidence>
<feature type="domain" description="Ribosomal RNA methyltransferase FtsJ" evidence="9">
    <location>
        <begin position="21"/>
        <end position="203"/>
    </location>
</feature>
<comment type="subcellular location">
    <subcellularLocation>
        <location evidence="8">Cytoplasm</location>
    </subcellularLocation>
</comment>
<dbReference type="InParanoid" id="A0A6L2PMD9"/>
<dbReference type="OrthoDB" id="289250at2759"/>